<sequence>MASNIWTAASEGNFARVVELVEGGLSPSVQDENTYTPLHAAASWGHVDILRYLVSKGGDINTLDGDGESPLFVVESAEMARVVIELGGDATLRNLEGVSAAESLAEDYPHVSLYLRSLTGESATSFDPNGPSEAGPAPDLDAPTDELLDRVRVIMEASERGEISGAEVDDRLREVVEQIVNGQVEAGRAIGEGMETDEGAVVRERTDGDAEDGAAKRTRADEAGR</sequence>
<dbReference type="Proteomes" id="UP000193467">
    <property type="component" value="Unassembled WGS sequence"/>
</dbReference>
<reference evidence="5 6" key="1">
    <citation type="submission" date="2016-07" db="EMBL/GenBank/DDBJ databases">
        <title>Pervasive Adenine N6-methylation of Active Genes in Fungi.</title>
        <authorList>
            <consortium name="DOE Joint Genome Institute"/>
            <person name="Mondo S.J."/>
            <person name="Dannebaum R.O."/>
            <person name="Kuo R.C."/>
            <person name="Labutti K."/>
            <person name="Haridas S."/>
            <person name="Kuo A."/>
            <person name="Salamov A."/>
            <person name="Ahrendt S.R."/>
            <person name="Lipzen A."/>
            <person name="Sullivan W."/>
            <person name="Andreopoulos W.B."/>
            <person name="Clum A."/>
            <person name="Lindquist E."/>
            <person name="Daum C."/>
            <person name="Ramamoorthy G.K."/>
            <person name="Gryganskyi A."/>
            <person name="Culley D."/>
            <person name="Magnuson J.K."/>
            <person name="James T.Y."/>
            <person name="O'Malley M.A."/>
            <person name="Stajich J.E."/>
            <person name="Spatafora J.W."/>
            <person name="Visel A."/>
            <person name="Grigoriev I.V."/>
        </authorList>
    </citation>
    <scope>NUCLEOTIDE SEQUENCE [LARGE SCALE GENOMIC DNA]</scope>
    <source>
        <strain evidence="5 6">62-1032</strain>
    </source>
</reference>
<feature type="region of interest" description="Disordered" evidence="4">
    <location>
        <begin position="187"/>
        <end position="225"/>
    </location>
</feature>
<dbReference type="AlphaFoldDB" id="A0A1Y2F7L0"/>
<feature type="region of interest" description="Disordered" evidence="4">
    <location>
        <begin position="122"/>
        <end position="143"/>
    </location>
</feature>
<dbReference type="SMART" id="SM00248">
    <property type="entry name" value="ANK"/>
    <property type="match status" value="1"/>
</dbReference>
<dbReference type="InterPro" id="IPR036770">
    <property type="entry name" value="Ankyrin_rpt-contain_sf"/>
</dbReference>
<dbReference type="FunCoup" id="A0A1Y2F7L0">
    <property type="interactions" value="15"/>
</dbReference>
<accession>A0A1Y2F7L0</accession>
<proteinExistence type="predicted"/>
<organism evidence="5 6">
    <name type="scientific">Leucosporidium creatinivorum</name>
    <dbReference type="NCBI Taxonomy" id="106004"/>
    <lineage>
        <taxon>Eukaryota</taxon>
        <taxon>Fungi</taxon>
        <taxon>Dikarya</taxon>
        <taxon>Basidiomycota</taxon>
        <taxon>Pucciniomycotina</taxon>
        <taxon>Microbotryomycetes</taxon>
        <taxon>Leucosporidiales</taxon>
        <taxon>Leucosporidium</taxon>
    </lineage>
</organism>
<evidence type="ECO:0000256" key="1">
    <source>
        <dbReference type="ARBA" id="ARBA00022737"/>
    </source>
</evidence>
<dbReference type="PANTHER" id="PTHR24171">
    <property type="entry name" value="ANKYRIN REPEAT DOMAIN-CONTAINING PROTEIN 39-RELATED"/>
    <property type="match status" value="1"/>
</dbReference>
<keyword evidence="1" id="KW-0677">Repeat</keyword>
<dbReference type="EMBL" id="MCGR01000027">
    <property type="protein sequence ID" value="ORY79326.1"/>
    <property type="molecule type" value="Genomic_DNA"/>
</dbReference>
<dbReference type="STRING" id="106004.A0A1Y2F7L0"/>
<keyword evidence="6" id="KW-1185">Reference proteome</keyword>
<evidence type="ECO:0000313" key="5">
    <source>
        <dbReference type="EMBL" id="ORY79326.1"/>
    </source>
</evidence>
<dbReference type="PROSITE" id="PS50297">
    <property type="entry name" value="ANK_REP_REGION"/>
    <property type="match status" value="1"/>
</dbReference>
<evidence type="ECO:0000256" key="2">
    <source>
        <dbReference type="ARBA" id="ARBA00023043"/>
    </source>
</evidence>
<dbReference type="OrthoDB" id="19174at2759"/>
<dbReference type="SUPFAM" id="SSF48403">
    <property type="entry name" value="Ankyrin repeat"/>
    <property type="match status" value="1"/>
</dbReference>
<protein>
    <submittedName>
        <fullName evidence="5">Ankyrin repeat-containing domain protein</fullName>
    </submittedName>
</protein>
<keyword evidence="2 3" id="KW-0040">ANK repeat</keyword>
<feature type="compositionally biased region" description="Basic and acidic residues" evidence="4">
    <location>
        <begin position="200"/>
        <end position="225"/>
    </location>
</feature>
<evidence type="ECO:0000313" key="6">
    <source>
        <dbReference type="Proteomes" id="UP000193467"/>
    </source>
</evidence>
<name>A0A1Y2F7L0_9BASI</name>
<evidence type="ECO:0000256" key="4">
    <source>
        <dbReference type="SAM" id="MobiDB-lite"/>
    </source>
</evidence>
<dbReference type="InterPro" id="IPR002110">
    <property type="entry name" value="Ankyrin_rpt"/>
</dbReference>
<gene>
    <name evidence="5" type="ORF">BCR35DRAFT_352754</name>
</gene>
<dbReference type="Gene3D" id="1.25.40.20">
    <property type="entry name" value="Ankyrin repeat-containing domain"/>
    <property type="match status" value="1"/>
</dbReference>
<comment type="caution">
    <text evidence="5">The sequence shown here is derived from an EMBL/GenBank/DDBJ whole genome shotgun (WGS) entry which is preliminary data.</text>
</comment>
<evidence type="ECO:0000256" key="3">
    <source>
        <dbReference type="PROSITE-ProRule" id="PRU00023"/>
    </source>
</evidence>
<dbReference type="InParanoid" id="A0A1Y2F7L0"/>
<dbReference type="PROSITE" id="PS50088">
    <property type="entry name" value="ANK_REPEAT"/>
    <property type="match status" value="1"/>
</dbReference>
<feature type="repeat" description="ANK" evidence="3">
    <location>
        <begin position="33"/>
        <end position="65"/>
    </location>
</feature>
<dbReference type="Pfam" id="PF12796">
    <property type="entry name" value="Ank_2"/>
    <property type="match status" value="1"/>
</dbReference>